<evidence type="ECO:0000313" key="9">
    <source>
        <dbReference type="Proteomes" id="UP001165122"/>
    </source>
</evidence>
<dbReference type="Gene3D" id="3.30.1360.120">
    <property type="entry name" value="Probable tRNA modification gtpase trme, domain 1"/>
    <property type="match status" value="1"/>
</dbReference>
<comment type="caution">
    <text evidence="8">The sequence shown here is derived from an EMBL/GenBank/DDBJ whole genome shotgun (WGS) entry which is preliminary data.</text>
</comment>
<dbReference type="PRINTS" id="PR00326">
    <property type="entry name" value="GTP1OBG"/>
</dbReference>
<dbReference type="NCBIfam" id="NF003661">
    <property type="entry name" value="PRK05291.1-3"/>
    <property type="match status" value="1"/>
</dbReference>
<dbReference type="InterPro" id="IPR027266">
    <property type="entry name" value="TrmE/GcvT-like"/>
</dbReference>
<dbReference type="NCBIfam" id="TIGR00450">
    <property type="entry name" value="mnmE_trmE_thdF"/>
    <property type="match status" value="1"/>
</dbReference>
<keyword evidence="5 6" id="KW-0342">GTP-binding</keyword>
<dbReference type="Gene3D" id="3.40.50.300">
    <property type="entry name" value="P-loop containing nucleotide triphosphate hydrolases"/>
    <property type="match status" value="1"/>
</dbReference>
<evidence type="ECO:0000256" key="5">
    <source>
        <dbReference type="ARBA" id="ARBA00023134"/>
    </source>
</evidence>
<dbReference type="Proteomes" id="UP001165122">
    <property type="component" value="Unassembled WGS sequence"/>
</dbReference>
<dbReference type="PROSITE" id="PS51709">
    <property type="entry name" value="G_TRME"/>
    <property type="match status" value="1"/>
</dbReference>
<dbReference type="EMBL" id="BRXW01000562">
    <property type="protein sequence ID" value="GMH66626.1"/>
    <property type="molecule type" value="Genomic_DNA"/>
</dbReference>
<dbReference type="GO" id="GO:0003924">
    <property type="term" value="F:GTPase activity"/>
    <property type="evidence" value="ECO:0007669"/>
    <property type="project" value="InterPro"/>
</dbReference>
<dbReference type="InterPro" id="IPR004520">
    <property type="entry name" value="GTPase_MnmE"/>
</dbReference>
<reference evidence="9" key="1">
    <citation type="journal article" date="2023" name="Commun. Biol.">
        <title>Genome analysis of Parmales, the sister group of diatoms, reveals the evolutionary specialization of diatoms from phago-mixotrophs to photoautotrophs.</title>
        <authorList>
            <person name="Ban H."/>
            <person name="Sato S."/>
            <person name="Yoshikawa S."/>
            <person name="Yamada K."/>
            <person name="Nakamura Y."/>
            <person name="Ichinomiya M."/>
            <person name="Sato N."/>
            <person name="Blanc-Mathieu R."/>
            <person name="Endo H."/>
            <person name="Kuwata A."/>
            <person name="Ogata H."/>
        </authorList>
    </citation>
    <scope>NUCLEOTIDE SEQUENCE [LARGE SCALE GENOMIC DNA]</scope>
    <source>
        <strain evidence="9">NIES 3700</strain>
    </source>
</reference>
<feature type="domain" description="TrmE-type G" evidence="7">
    <location>
        <begin position="265"/>
        <end position="415"/>
    </location>
</feature>
<dbReference type="Pfam" id="PF10396">
    <property type="entry name" value="TrmE_N"/>
    <property type="match status" value="1"/>
</dbReference>
<evidence type="ECO:0000256" key="3">
    <source>
        <dbReference type="ARBA" id="ARBA00022694"/>
    </source>
</evidence>
<proteinExistence type="inferred from homology"/>
<dbReference type="Pfam" id="PF01926">
    <property type="entry name" value="MMR_HSR1"/>
    <property type="match status" value="1"/>
</dbReference>
<dbReference type="CDD" id="cd14858">
    <property type="entry name" value="TrmE_N"/>
    <property type="match status" value="1"/>
</dbReference>
<dbReference type="InterPro" id="IPR018948">
    <property type="entry name" value="GTP-bd_TrmE_N"/>
</dbReference>
<dbReference type="CDD" id="cd04164">
    <property type="entry name" value="trmE"/>
    <property type="match status" value="1"/>
</dbReference>
<keyword evidence="9" id="KW-1185">Reference proteome</keyword>
<dbReference type="HAMAP" id="MF_00379">
    <property type="entry name" value="GTPase_MnmE"/>
    <property type="match status" value="1"/>
</dbReference>
<sequence>MAFTTMALVTPRIMTKTSFARILASSPQLRLYSSSSSSATADFEDDTIYALSTSSPPSALAIVRLSGPESIPTLEKLTSTDFKVPAPRKMSLAKLFHPITKQPLDEGMAVIFKGPRSFTGEDVVEFHIHGSRGVVDGVIEAVSDSGLRAAERGEFTSRAFQNDKLSLLEVESLHSLLTSQTSTQRVLALSTSSKVVEIYDSWRETLIKAMSHTEAIIDFSSDSDNTDLQQPELIYGGVLNNVIELRKKMESHLHDGYKGELITNGVKVCLTGLPNAGKSSIINILASRDVSIVSSTPGTTRDVVTVQLDLGGVLCLVSDTAGLREGEDVGEVESEGVKRALRVREEADIVVEVVGLDGRDSIHGDDGEDDDVDLRVFNKADLREKDELGSSGISISCVNGDGVDKLIRKLTEVVKDRVGNVGGEKSEKDEGSEDIIITKRRHREHVEAAYEALCRFETLAIEGEAAVDLASEELRVASVEIGRIVGRVDVEDVLDSLFNDFCVGK</sequence>
<dbReference type="Gene3D" id="1.20.120.430">
    <property type="entry name" value="tRNA modification GTPase MnmE domain 2"/>
    <property type="match status" value="1"/>
</dbReference>
<evidence type="ECO:0000256" key="1">
    <source>
        <dbReference type="ARBA" id="ARBA00004173"/>
    </source>
</evidence>
<dbReference type="GO" id="GO:0030488">
    <property type="term" value="P:tRNA methylation"/>
    <property type="evidence" value="ECO:0007669"/>
    <property type="project" value="TreeGrafter"/>
</dbReference>
<evidence type="ECO:0000259" key="7">
    <source>
        <dbReference type="PROSITE" id="PS51709"/>
    </source>
</evidence>
<organism evidence="8 9">
    <name type="scientific">Triparma laevis f. longispina</name>
    <dbReference type="NCBI Taxonomy" id="1714387"/>
    <lineage>
        <taxon>Eukaryota</taxon>
        <taxon>Sar</taxon>
        <taxon>Stramenopiles</taxon>
        <taxon>Ochrophyta</taxon>
        <taxon>Bolidophyceae</taxon>
        <taxon>Parmales</taxon>
        <taxon>Triparmaceae</taxon>
        <taxon>Triparma</taxon>
    </lineage>
</organism>
<dbReference type="InterPro" id="IPR006073">
    <property type="entry name" value="GTP-bd"/>
</dbReference>
<dbReference type="InterPro" id="IPR025867">
    <property type="entry name" value="MnmE_helical"/>
</dbReference>
<keyword evidence="4 6" id="KW-0547">Nucleotide-binding</keyword>
<dbReference type="PANTHER" id="PTHR42714">
    <property type="entry name" value="TRNA MODIFICATION GTPASE GTPBP3"/>
    <property type="match status" value="1"/>
</dbReference>
<dbReference type="GO" id="GO:0005525">
    <property type="term" value="F:GTP binding"/>
    <property type="evidence" value="ECO:0007669"/>
    <property type="project" value="UniProtKB-KW"/>
</dbReference>
<gene>
    <name evidence="8" type="ORF">TrLO_g6672</name>
</gene>
<evidence type="ECO:0000256" key="4">
    <source>
        <dbReference type="ARBA" id="ARBA00022741"/>
    </source>
</evidence>
<dbReference type="NCBIfam" id="TIGR00231">
    <property type="entry name" value="small_GTP"/>
    <property type="match status" value="1"/>
</dbReference>
<dbReference type="InterPro" id="IPR027417">
    <property type="entry name" value="P-loop_NTPase"/>
</dbReference>
<dbReference type="PANTHER" id="PTHR42714:SF2">
    <property type="entry name" value="TRNA MODIFICATION GTPASE GTPBP3, MITOCHONDRIAL"/>
    <property type="match status" value="1"/>
</dbReference>
<evidence type="ECO:0000256" key="6">
    <source>
        <dbReference type="RuleBase" id="RU003313"/>
    </source>
</evidence>
<comment type="subcellular location">
    <subcellularLocation>
        <location evidence="1">Mitochondrion</location>
    </subcellularLocation>
</comment>
<comment type="similarity">
    <text evidence="2 6">Belongs to the TRAFAC class TrmE-Era-EngA-EngB-Septin-like GTPase superfamily. TrmE GTPase family.</text>
</comment>
<protein>
    <recommendedName>
        <fullName evidence="7">TrmE-type G domain-containing protein</fullName>
    </recommendedName>
</protein>
<dbReference type="SUPFAM" id="SSF52540">
    <property type="entry name" value="P-loop containing nucleoside triphosphate hydrolases"/>
    <property type="match status" value="1"/>
</dbReference>
<accession>A0A9W7AAE0</accession>
<dbReference type="AlphaFoldDB" id="A0A9W7AAE0"/>
<name>A0A9W7AAE0_9STRA</name>
<dbReference type="InterPro" id="IPR027368">
    <property type="entry name" value="MnmE_dom2"/>
</dbReference>
<keyword evidence="3 6" id="KW-0819">tRNA processing</keyword>
<dbReference type="Pfam" id="PF12631">
    <property type="entry name" value="MnmE_helical"/>
    <property type="match status" value="1"/>
</dbReference>
<evidence type="ECO:0000313" key="8">
    <source>
        <dbReference type="EMBL" id="GMH66626.1"/>
    </source>
</evidence>
<evidence type="ECO:0000256" key="2">
    <source>
        <dbReference type="ARBA" id="ARBA00011043"/>
    </source>
</evidence>
<dbReference type="GO" id="GO:0002098">
    <property type="term" value="P:tRNA wobble uridine modification"/>
    <property type="evidence" value="ECO:0007669"/>
    <property type="project" value="TreeGrafter"/>
</dbReference>
<dbReference type="InterPro" id="IPR005225">
    <property type="entry name" value="Small_GTP-bd"/>
</dbReference>
<dbReference type="InterPro" id="IPR031168">
    <property type="entry name" value="G_TrmE"/>
</dbReference>
<dbReference type="FunFam" id="3.30.1360.120:FF:000007">
    <property type="entry name" value="tRNA modification GTPase GTPBP3, mitochondrial"/>
    <property type="match status" value="1"/>
</dbReference>
<dbReference type="OrthoDB" id="188276at2759"/>
<dbReference type="GO" id="GO:0005739">
    <property type="term" value="C:mitochondrion"/>
    <property type="evidence" value="ECO:0007669"/>
    <property type="project" value="UniProtKB-SubCell"/>
</dbReference>